<feature type="chain" id="PRO_5019844066" description="RING-type E3 ubiquitin transferase" evidence="12">
    <location>
        <begin position="21"/>
        <end position="1337"/>
    </location>
</feature>
<keyword evidence="5" id="KW-0677">Repeat</keyword>
<evidence type="ECO:0000313" key="16">
    <source>
        <dbReference type="Proteomes" id="UP000290289"/>
    </source>
</evidence>
<feature type="domain" description="Protein kinase" evidence="13">
    <location>
        <begin position="1029"/>
        <end position="1307"/>
    </location>
</feature>
<accession>A0A498J8V7</accession>
<feature type="domain" description="Thioredoxin" evidence="14">
    <location>
        <begin position="186"/>
        <end position="342"/>
    </location>
</feature>
<dbReference type="InterPro" id="IPR004146">
    <property type="entry name" value="DC1"/>
</dbReference>
<proteinExistence type="predicted"/>
<dbReference type="InterPro" id="IPR013766">
    <property type="entry name" value="Thioredoxin_domain"/>
</dbReference>
<feature type="signal peptide" evidence="12">
    <location>
        <begin position="1"/>
        <end position="20"/>
    </location>
</feature>
<dbReference type="GO" id="GO:0061630">
    <property type="term" value="F:ubiquitin protein ligase activity"/>
    <property type="evidence" value="ECO:0007669"/>
    <property type="project" value="UniProtKB-EC"/>
</dbReference>
<feature type="compositionally biased region" description="Polar residues" evidence="11">
    <location>
        <begin position="1313"/>
        <end position="1325"/>
    </location>
</feature>
<dbReference type="Pfam" id="PF00069">
    <property type="entry name" value="Pkinase"/>
    <property type="match status" value="1"/>
</dbReference>
<dbReference type="EC" id="2.3.2.27" evidence="3"/>
<feature type="region of interest" description="Disordered" evidence="11">
    <location>
        <begin position="1306"/>
        <end position="1337"/>
    </location>
</feature>
<evidence type="ECO:0000259" key="13">
    <source>
        <dbReference type="PROSITE" id="PS50011"/>
    </source>
</evidence>
<keyword evidence="16" id="KW-1185">Reference proteome</keyword>
<dbReference type="Pfam" id="PF13905">
    <property type="entry name" value="Thioredoxin_8"/>
    <property type="match status" value="2"/>
</dbReference>
<feature type="region of interest" description="Disordered" evidence="11">
    <location>
        <begin position="734"/>
        <end position="809"/>
    </location>
</feature>
<feature type="coiled-coil region" evidence="10">
    <location>
        <begin position="895"/>
        <end position="1007"/>
    </location>
</feature>
<keyword evidence="7" id="KW-0833">Ubl conjugation pathway</keyword>
<comment type="catalytic activity">
    <reaction evidence="1">
        <text>S-ubiquitinyl-[E2 ubiquitin-conjugating enzyme]-L-cysteine + [acceptor protein]-L-lysine = [E2 ubiquitin-conjugating enzyme]-L-cysteine + N(6)-ubiquitinyl-[acceptor protein]-L-lysine.</text>
        <dbReference type="EC" id="2.3.2.27"/>
    </reaction>
</comment>
<gene>
    <name evidence="15" type="ORF">DVH24_020933</name>
</gene>
<dbReference type="Pfam" id="PF03107">
    <property type="entry name" value="C1_2"/>
    <property type="match status" value="1"/>
</dbReference>
<protein>
    <recommendedName>
        <fullName evidence="3">RING-type E3 ubiquitin transferase</fullName>
        <ecNumber evidence="3">2.3.2.27</ecNumber>
    </recommendedName>
</protein>
<keyword evidence="8" id="KW-0067">ATP-binding</keyword>
<dbReference type="SUPFAM" id="SSF52402">
    <property type="entry name" value="Adenine nucleotide alpha hydrolases-like"/>
    <property type="match status" value="1"/>
</dbReference>
<dbReference type="InterPro" id="IPR014729">
    <property type="entry name" value="Rossmann-like_a/b/a_fold"/>
</dbReference>
<evidence type="ECO:0000256" key="2">
    <source>
        <dbReference type="ARBA" id="ARBA00004906"/>
    </source>
</evidence>
<evidence type="ECO:0000256" key="9">
    <source>
        <dbReference type="ARBA" id="ARBA00023054"/>
    </source>
</evidence>
<feature type="compositionally biased region" description="Basic and acidic residues" evidence="11">
    <location>
        <begin position="774"/>
        <end position="791"/>
    </location>
</feature>
<dbReference type="InterPro" id="IPR011009">
    <property type="entry name" value="Kinase-like_dom_sf"/>
</dbReference>
<dbReference type="SUPFAM" id="SSF56112">
    <property type="entry name" value="Protein kinase-like (PK-like)"/>
    <property type="match status" value="1"/>
</dbReference>
<comment type="caution">
    <text evidence="15">The sequence shown here is derived from an EMBL/GenBank/DDBJ whole genome shotgun (WGS) entry which is preliminary data.</text>
</comment>
<dbReference type="Gene3D" id="3.40.50.620">
    <property type="entry name" value="HUPs"/>
    <property type="match status" value="1"/>
</dbReference>
<dbReference type="CDD" id="cd01989">
    <property type="entry name" value="USP_STK_Ubox_N"/>
    <property type="match status" value="1"/>
</dbReference>
<dbReference type="InterPro" id="IPR000719">
    <property type="entry name" value="Prot_kinase_dom"/>
</dbReference>
<comment type="pathway">
    <text evidence="2">Protein modification; protein ubiquitination.</text>
</comment>
<feature type="domain" description="Thioredoxin" evidence="14">
    <location>
        <begin position="348"/>
        <end position="497"/>
    </location>
</feature>
<evidence type="ECO:0000256" key="6">
    <source>
        <dbReference type="ARBA" id="ARBA00022741"/>
    </source>
</evidence>
<dbReference type="GO" id="GO:0004791">
    <property type="term" value="F:thioredoxin-disulfide reductase (NADPH) activity"/>
    <property type="evidence" value="ECO:0007669"/>
    <property type="project" value="InterPro"/>
</dbReference>
<keyword evidence="4" id="KW-0808">Transferase</keyword>
<dbReference type="PROSITE" id="PS50011">
    <property type="entry name" value="PROTEIN_KINASE_DOM"/>
    <property type="match status" value="1"/>
</dbReference>
<dbReference type="InterPro" id="IPR051348">
    <property type="entry name" value="U-box_ubiquitin_ligases"/>
</dbReference>
<dbReference type="PROSITE" id="PS00108">
    <property type="entry name" value="PROTEIN_KINASE_ST"/>
    <property type="match status" value="1"/>
</dbReference>
<keyword evidence="6" id="KW-0547">Nucleotide-binding</keyword>
<evidence type="ECO:0000256" key="11">
    <source>
        <dbReference type="SAM" id="MobiDB-lite"/>
    </source>
</evidence>
<dbReference type="InterPro" id="IPR012336">
    <property type="entry name" value="Thioredoxin-like_fold"/>
</dbReference>
<dbReference type="Gene3D" id="1.10.20.120">
    <property type="match status" value="1"/>
</dbReference>
<dbReference type="PANTHER" id="PTHR45647:SF132">
    <property type="entry name" value="KINASE WITH ADENINE NUCLEOTIDE ALPHA HYDROLASES-LIKE DOMAIN-CONTAINING PROTEIN"/>
    <property type="match status" value="1"/>
</dbReference>
<evidence type="ECO:0000256" key="3">
    <source>
        <dbReference type="ARBA" id="ARBA00012483"/>
    </source>
</evidence>
<dbReference type="InterPro" id="IPR045870">
    <property type="entry name" value="TryX_NRX_thioredoxin_dom"/>
</dbReference>
<dbReference type="GO" id="GO:0004672">
    <property type="term" value="F:protein kinase activity"/>
    <property type="evidence" value="ECO:0007669"/>
    <property type="project" value="InterPro"/>
</dbReference>
<evidence type="ECO:0000256" key="1">
    <source>
        <dbReference type="ARBA" id="ARBA00000900"/>
    </source>
</evidence>
<dbReference type="GO" id="GO:0005524">
    <property type="term" value="F:ATP binding"/>
    <property type="evidence" value="ECO:0007669"/>
    <property type="project" value="UniProtKB-KW"/>
</dbReference>
<dbReference type="PANTHER" id="PTHR45647">
    <property type="entry name" value="OS02G0152300 PROTEIN"/>
    <property type="match status" value="1"/>
</dbReference>
<evidence type="ECO:0000256" key="5">
    <source>
        <dbReference type="ARBA" id="ARBA00022737"/>
    </source>
</evidence>
<dbReference type="Gene3D" id="3.40.30.10">
    <property type="entry name" value="Glutaredoxin"/>
    <property type="match status" value="2"/>
</dbReference>
<reference evidence="15 16" key="1">
    <citation type="submission" date="2018-10" db="EMBL/GenBank/DDBJ databases">
        <title>A high-quality apple genome assembly.</title>
        <authorList>
            <person name="Hu J."/>
        </authorList>
    </citation>
    <scope>NUCLEOTIDE SEQUENCE [LARGE SCALE GENOMIC DNA]</scope>
    <source>
        <strain evidence="16">cv. HFTH1</strain>
        <tissue evidence="15">Young leaf</tissue>
    </source>
</reference>
<evidence type="ECO:0000313" key="15">
    <source>
        <dbReference type="EMBL" id="RXH91910.1"/>
    </source>
</evidence>
<evidence type="ECO:0000256" key="4">
    <source>
        <dbReference type="ARBA" id="ARBA00022679"/>
    </source>
</evidence>
<dbReference type="InterPro" id="IPR046349">
    <property type="entry name" value="C1-like_sf"/>
</dbReference>
<dbReference type="FunFam" id="3.30.200.20:FF:000162">
    <property type="entry name" value="Adenine nucleotide alpha hydrolase-like domain kinase"/>
    <property type="match status" value="1"/>
</dbReference>
<keyword evidence="12" id="KW-0732">Signal</keyword>
<dbReference type="FunFam" id="1.10.510.10:FF:000498">
    <property type="entry name" value="U-box domain-containing protein 51"/>
    <property type="match status" value="1"/>
</dbReference>
<dbReference type="Proteomes" id="UP000290289">
    <property type="component" value="Chromosome 8"/>
</dbReference>
<dbReference type="Gene3D" id="3.30.200.20">
    <property type="entry name" value="Phosphorylase Kinase, domain 1"/>
    <property type="match status" value="1"/>
</dbReference>
<evidence type="ECO:0000259" key="14">
    <source>
        <dbReference type="PROSITE" id="PS51352"/>
    </source>
</evidence>
<dbReference type="PROSITE" id="PS51352">
    <property type="entry name" value="THIOREDOXIN_2"/>
    <property type="match status" value="2"/>
</dbReference>
<dbReference type="SUPFAM" id="SSF52833">
    <property type="entry name" value="Thioredoxin-like"/>
    <property type="match status" value="2"/>
</dbReference>
<organism evidence="15 16">
    <name type="scientific">Malus domestica</name>
    <name type="common">Apple</name>
    <name type="synonym">Pyrus malus</name>
    <dbReference type="NCBI Taxonomy" id="3750"/>
    <lineage>
        <taxon>Eukaryota</taxon>
        <taxon>Viridiplantae</taxon>
        <taxon>Streptophyta</taxon>
        <taxon>Embryophyta</taxon>
        <taxon>Tracheophyta</taxon>
        <taxon>Spermatophyta</taxon>
        <taxon>Magnoliopsida</taxon>
        <taxon>eudicotyledons</taxon>
        <taxon>Gunneridae</taxon>
        <taxon>Pentapetalae</taxon>
        <taxon>rosids</taxon>
        <taxon>fabids</taxon>
        <taxon>Rosales</taxon>
        <taxon>Rosaceae</taxon>
        <taxon>Amygdaloideae</taxon>
        <taxon>Maleae</taxon>
        <taxon>Malus</taxon>
    </lineage>
</organism>
<evidence type="ECO:0000256" key="8">
    <source>
        <dbReference type="ARBA" id="ARBA00022840"/>
    </source>
</evidence>
<dbReference type="InterPro" id="IPR008271">
    <property type="entry name" value="Ser/Thr_kinase_AS"/>
</dbReference>
<dbReference type="Gene3D" id="1.10.510.10">
    <property type="entry name" value="Transferase(Phosphotransferase) domain 1"/>
    <property type="match status" value="1"/>
</dbReference>
<dbReference type="InterPro" id="IPR019024">
    <property type="entry name" value="RNase_H2_suB_wHTH"/>
</dbReference>
<feature type="region of interest" description="Disordered" evidence="11">
    <location>
        <begin position="561"/>
        <end position="584"/>
    </location>
</feature>
<evidence type="ECO:0000256" key="12">
    <source>
        <dbReference type="SAM" id="SignalP"/>
    </source>
</evidence>
<dbReference type="SMART" id="SM00220">
    <property type="entry name" value="S_TKc"/>
    <property type="match status" value="1"/>
</dbReference>
<dbReference type="Pfam" id="PF09468">
    <property type="entry name" value="RNase_H2-Ydr279"/>
    <property type="match status" value="1"/>
</dbReference>
<evidence type="ECO:0000256" key="10">
    <source>
        <dbReference type="SAM" id="Coils"/>
    </source>
</evidence>
<keyword evidence="9 10" id="KW-0175">Coiled coil</keyword>
<evidence type="ECO:0000256" key="7">
    <source>
        <dbReference type="ARBA" id="ARBA00022786"/>
    </source>
</evidence>
<dbReference type="SUPFAM" id="SSF57889">
    <property type="entry name" value="Cysteine-rich domain"/>
    <property type="match status" value="1"/>
</dbReference>
<name>A0A498J8V7_MALDO</name>
<sequence length="1337" mass="150734">MNLVLVFLYIMFIPFDPGGCFIDLKKMQKGDDPGKFRLLDDIIFIEGYPGYHKLLSIAENCMQLVCEIKEVGSFKFFRLDDSKVLAWLYHKLKQTLSTLDHNYAAREEKDMLTDAVSVLGEYVKDEPWLKPLSDRLRIDFTEARRKTSDIEFLPTAQEVTWGLVMVHRKRGGGHTLLVVLMAVHSSNIATVLESEGVEFLLSGDTKVPLSSCNGKTVCLYFSANWCRPCKALTPQLVRLYEVLRLEGKEFEIIFISFDPNEEKFNEHFKCMPWLAVPFDANLHKRLSDMYRIDRIPSLISLSSDGLSIEEDLVGLIEDYGADAFPFTNKRRVELKAADEAKREGGKIEELLTHQGRNHVLASDGREIQVSELVGKTVGLYFGAHWSPPCRAFTSKLIEAYEELMTSGDQDFEIILVSTDRDLKEFELNTSSMPWLAIPYQDKTRQDLCRIFDIKVIPALVLIGPNGKAISTNGKAMVSLHGAKAFPFTEARITELEAELRKEGEALPPQVKDLKHKHLLKLEMAKAYVCDYCQKQGRFWAFSCGVCDYDLHPNCVEKSLRVEKSERDRGSGEGGREEKKREREREMWLPNNQVDKKEAGNGIVAVAIDRDKNSQCALKWAIDSLIKPGQSVLLIHVKVKHSIISQSHSLSNSTPRSNPNWDQQLIQCRDLVLEDSDVTKALVEYVTQTAIEHLVVGASAKTGFLRFKASDIPGNISKAAPDFCNVYVVSKQKLQSRRAASRPAPAVSPLRNPARNHTTSPKSEPYVFPPSGNKGNEKPPEPPRQSHDEMDFFRSPFTRKGPNGKSYADLPMPDTDISFVSSGRPSIDRIFPAFYNENLDSGRVTPPRMSNSTEVDLNHSFESMQYFGRRSVDVSSSPPTFSSVSQDSDRLSSASMEDMEAEMRRLKLELKQTMEMYSTACKEALSAKQKAVELQRWKLEEERRLEEARLAEETAMAIVEKERAKSRAAIEAAEAAKRIAELEAQKRINAEMKALREHEEKKKALSALQQSDVRYRKYSIEEIEAATEFFTESRKIGEGGYGPVYRCNLDHTPVAIKVLRPDAAQGRSQFNQEVEVLSSIRHPNMVLLLGACPEYGCLVYEYMANGSLEDRLLRRGNSPILSWQLRFKIAAEIGTGLLFLHQAKPEPLVHRDLKPANILLDRNYVSKISDVGLARLVPPSVADTVTQYRMTSTAGTFCYIDPEYQQTGMLGVKSDVYSLGIMFLQMITAKPAMGLTHHVERAIEKGTFEDMLDPSVPDWPVQDTLKFAKLALQCAELRRKDRPDLRKVILPELNRLRGIAEETMHPTLMAGGHSPSSEHSQVSVQLEGSEPETRSAES</sequence>
<dbReference type="InterPro" id="IPR036249">
    <property type="entry name" value="Thioredoxin-like_sf"/>
</dbReference>
<dbReference type="EMBL" id="RDQH01000334">
    <property type="protein sequence ID" value="RXH91910.1"/>
    <property type="molecule type" value="Genomic_DNA"/>
</dbReference>
<dbReference type="CDD" id="cd03009">
    <property type="entry name" value="TryX_like_TryX_NRX"/>
    <property type="match status" value="2"/>
</dbReference>